<comment type="caution">
    <text evidence="1">The sequence shown here is derived from an EMBL/GenBank/DDBJ whole genome shotgun (WGS) entry which is preliminary data.</text>
</comment>
<name>A0ABT7KXF1_9BACI</name>
<dbReference type="InterPro" id="IPR011335">
    <property type="entry name" value="Restrct_endonuc-II-like"/>
</dbReference>
<protein>
    <submittedName>
        <fullName evidence="1">Uncharacterized protein</fullName>
    </submittedName>
</protein>
<dbReference type="InterPro" id="IPR011338">
    <property type="entry name" value="BamHI/BglII/BstY"/>
</dbReference>
<dbReference type="Pfam" id="PF09195">
    <property type="entry name" value="Endonuc-BglII"/>
    <property type="match status" value="1"/>
</dbReference>
<dbReference type="SUPFAM" id="SSF52980">
    <property type="entry name" value="Restriction endonuclease-like"/>
    <property type="match status" value="1"/>
</dbReference>
<evidence type="ECO:0000313" key="1">
    <source>
        <dbReference type="EMBL" id="MDL2418088.1"/>
    </source>
</evidence>
<sequence length="236" mass="27573">MEYDYESHRNAITILENDPKLKKDWQQVQYIINSITEGDIMKVHNENFCKTNKSISLALNKLFHERFKDWKWQDESPIFQDEEYQGDKWRLDFAKKGTLSIEVAYNHGGTIAWNLLKPVLASELNHVKKQAQTKIGIIITATRELQKVGGFDNAVGLYDNYVKYLKPLMNQLTVPLLIIGLHPPKYFKIVHRQFIKNDGKRIKVGKVVFKGAKKKLSKRFRAGNYIGRIYFRKNIS</sequence>
<evidence type="ECO:0000313" key="2">
    <source>
        <dbReference type="Proteomes" id="UP001229716"/>
    </source>
</evidence>
<organism evidence="1 2">
    <name type="scientific">Bacillus shihchuchen</name>
    <dbReference type="NCBI Taxonomy" id="3036942"/>
    <lineage>
        <taxon>Bacteria</taxon>
        <taxon>Bacillati</taxon>
        <taxon>Bacillota</taxon>
        <taxon>Bacilli</taxon>
        <taxon>Bacillales</taxon>
        <taxon>Bacillaceae</taxon>
        <taxon>Bacillus</taxon>
        <taxon>Bacillus cereus group</taxon>
    </lineage>
</organism>
<reference evidence="1 2" key="1">
    <citation type="journal article" date="2023" name="Int. J. Mol. Sci.">
        <title>Pathogenicity and Genomic Characterization of a Novel Genospecies, Bacillus shihchuchen, of the Bacillus cereus Group Isolated from Chinese Softshell Turtle (Pelodiscus sinensis).</title>
        <authorList>
            <person name="Cheng L.W."/>
            <person name="Byadgi O.V."/>
            <person name="Tsai C.E."/>
            <person name="Wang P.C."/>
            <person name="Chen S.C."/>
        </authorList>
    </citation>
    <scope>NUCLEOTIDE SEQUENCE [LARGE SCALE GENOMIC DNA]</scope>
    <source>
        <strain evidence="1 2">QF108-045</strain>
    </source>
</reference>
<keyword evidence="2" id="KW-1185">Reference proteome</keyword>
<gene>
    <name evidence="1" type="ORF">P6F46_13980</name>
</gene>
<dbReference type="InterPro" id="IPR015278">
    <property type="entry name" value="BglII-like"/>
</dbReference>
<dbReference type="Proteomes" id="UP001229716">
    <property type="component" value="Unassembled WGS sequence"/>
</dbReference>
<dbReference type="EMBL" id="JASWHZ010000001">
    <property type="protein sequence ID" value="MDL2418088.1"/>
    <property type="molecule type" value="Genomic_DNA"/>
</dbReference>
<proteinExistence type="predicted"/>
<accession>A0ABT7KXF1</accession>
<dbReference type="Gene3D" id="3.40.91.20">
    <property type="match status" value="1"/>
</dbReference>